<keyword evidence="6" id="KW-0210">Decarboxylase</keyword>
<evidence type="ECO:0000256" key="3">
    <source>
        <dbReference type="ARBA" id="ARBA00012243"/>
    </source>
</evidence>
<dbReference type="PANTHER" id="PTHR10067">
    <property type="entry name" value="PHOSPHATIDYLSERINE DECARBOXYLASE"/>
    <property type="match status" value="1"/>
</dbReference>
<evidence type="ECO:0000256" key="2">
    <source>
        <dbReference type="ARBA" id="ARBA00005189"/>
    </source>
</evidence>
<evidence type="ECO:0000256" key="6">
    <source>
        <dbReference type="ARBA" id="ARBA00022793"/>
    </source>
</evidence>
<keyword evidence="10 14" id="KW-0456">Lyase</keyword>
<comment type="pathway">
    <text evidence="2">Lipid metabolism.</text>
</comment>
<evidence type="ECO:0000256" key="13">
    <source>
        <dbReference type="ARBA" id="ARBA00024326"/>
    </source>
</evidence>
<protein>
    <recommendedName>
        <fullName evidence="3">phosphatidylserine decarboxylase</fullName>
        <ecNumber evidence="3">4.1.1.65</ecNumber>
    </recommendedName>
</protein>
<dbReference type="GO" id="GO:0004609">
    <property type="term" value="F:phosphatidylserine decarboxylase activity"/>
    <property type="evidence" value="ECO:0007669"/>
    <property type="project" value="UniProtKB-EC"/>
</dbReference>
<dbReference type="NCBIfam" id="TIGR00163">
    <property type="entry name" value="PS_decarb"/>
    <property type="match status" value="1"/>
</dbReference>
<dbReference type="EMBL" id="UOFP01000103">
    <property type="protein sequence ID" value="VAW85649.1"/>
    <property type="molecule type" value="Genomic_DNA"/>
</dbReference>
<accession>A0A3B0ZH81</accession>
<evidence type="ECO:0000313" key="14">
    <source>
        <dbReference type="EMBL" id="VAW85649.1"/>
    </source>
</evidence>
<organism evidence="14">
    <name type="scientific">hydrothermal vent metagenome</name>
    <dbReference type="NCBI Taxonomy" id="652676"/>
    <lineage>
        <taxon>unclassified sequences</taxon>
        <taxon>metagenomes</taxon>
        <taxon>ecological metagenomes</taxon>
    </lineage>
</organism>
<evidence type="ECO:0000256" key="7">
    <source>
        <dbReference type="ARBA" id="ARBA00023098"/>
    </source>
</evidence>
<dbReference type="EC" id="4.1.1.65" evidence="3"/>
<keyword evidence="4" id="KW-1003">Cell membrane</keyword>
<sequence>MKQDPSSATLIDYLKAVPLYILPQHLLSRMMLALTRVHFAPFKNLHIRWFIKQFNINMDEAKQSEPTAYPTFNHFFTRELRENARNIVSGEMQIACPVDGVVSQSEAINDGRIYQAKGHDYTLKALFGGDPQLTETFQKGCFSTIYLSPRDYHRIHMPCDAKLMQMQHVPGRLFSVNNASAKVIPGLFARNERVVTLFETQHGPMAMVLVGAIFVGSIETTWHGVVTPPSRHNVKQWLYEGESQVNFKKGEEMGRFNMGSTVIVLFANPEVKFAENIQAGEPVQLGQLLAEQLPQE</sequence>
<keyword evidence="5" id="KW-0444">Lipid biosynthesis</keyword>
<proteinExistence type="inferred from homology"/>
<evidence type="ECO:0000256" key="9">
    <source>
        <dbReference type="ARBA" id="ARBA00023209"/>
    </source>
</evidence>
<dbReference type="InterPro" id="IPR033178">
    <property type="entry name" value="PSD_type1_pro"/>
</dbReference>
<dbReference type="PANTHER" id="PTHR10067:SF6">
    <property type="entry name" value="PHOSPHATIDYLSERINE DECARBOXYLASE PROENZYME, MITOCHONDRIAL"/>
    <property type="match status" value="1"/>
</dbReference>
<name>A0A3B0ZH81_9ZZZZ</name>
<comment type="cofactor">
    <cofactor evidence="1">
        <name>pyruvate</name>
        <dbReference type="ChEBI" id="CHEBI:15361"/>
    </cofactor>
</comment>
<evidence type="ECO:0000256" key="10">
    <source>
        <dbReference type="ARBA" id="ARBA00023239"/>
    </source>
</evidence>
<keyword evidence="9" id="KW-0594">Phospholipid biosynthesis</keyword>
<dbReference type="AlphaFoldDB" id="A0A3B0ZH81"/>
<evidence type="ECO:0000256" key="8">
    <source>
        <dbReference type="ARBA" id="ARBA00023136"/>
    </source>
</evidence>
<comment type="pathway">
    <text evidence="13">Phospholipid metabolism; phosphatidylethanolamine biosynthesis.</text>
</comment>
<dbReference type="UniPathway" id="UPA00558"/>
<gene>
    <name evidence="14" type="ORF">MNBD_GAMMA18-377</name>
</gene>
<keyword evidence="11" id="KW-1208">Phospholipid metabolism</keyword>
<dbReference type="Pfam" id="PF02666">
    <property type="entry name" value="PS_Dcarbxylase"/>
    <property type="match status" value="1"/>
</dbReference>
<keyword evidence="7" id="KW-0443">Lipid metabolism</keyword>
<evidence type="ECO:0000256" key="4">
    <source>
        <dbReference type="ARBA" id="ARBA00022475"/>
    </source>
</evidence>
<evidence type="ECO:0000256" key="11">
    <source>
        <dbReference type="ARBA" id="ARBA00023264"/>
    </source>
</evidence>
<dbReference type="InterPro" id="IPR033177">
    <property type="entry name" value="PSD-B"/>
</dbReference>
<dbReference type="GO" id="GO:0006646">
    <property type="term" value="P:phosphatidylethanolamine biosynthetic process"/>
    <property type="evidence" value="ECO:0007669"/>
    <property type="project" value="UniProtKB-UniPathway"/>
</dbReference>
<keyword evidence="8" id="KW-0472">Membrane</keyword>
<evidence type="ECO:0000256" key="5">
    <source>
        <dbReference type="ARBA" id="ARBA00022516"/>
    </source>
</evidence>
<dbReference type="HAMAP" id="MF_00662">
    <property type="entry name" value="PS_decarb_PSD_B_type1"/>
    <property type="match status" value="1"/>
</dbReference>
<evidence type="ECO:0000256" key="12">
    <source>
        <dbReference type="ARBA" id="ARBA00023317"/>
    </source>
</evidence>
<dbReference type="InterPro" id="IPR003817">
    <property type="entry name" value="PS_Dcarbxylase"/>
</dbReference>
<evidence type="ECO:0000256" key="1">
    <source>
        <dbReference type="ARBA" id="ARBA00001928"/>
    </source>
</evidence>
<keyword evidence="12" id="KW-0670">Pyruvate</keyword>
<reference evidence="14" key="1">
    <citation type="submission" date="2018-06" db="EMBL/GenBank/DDBJ databases">
        <authorList>
            <person name="Zhirakovskaya E."/>
        </authorList>
    </citation>
    <scope>NUCLEOTIDE SEQUENCE</scope>
</reference>